<dbReference type="Proteomes" id="UP001148629">
    <property type="component" value="Unassembled WGS sequence"/>
</dbReference>
<evidence type="ECO:0000313" key="1">
    <source>
        <dbReference type="EMBL" id="KAJ3549257.1"/>
    </source>
</evidence>
<dbReference type="EMBL" id="JANRMS010000027">
    <property type="protein sequence ID" value="KAJ3549257.1"/>
    <property type="molecule type" value="Genomic_DNA"/>
</dbReference>
<sequence>MKARNIRLDSLSSNRQVANQGEPPRRIKCDRSLPTCVKCASRDLECPGYQAVPLKWGQGLASRGKFAGKSVPVINKHRSKGKKKTFPSARQEKEDAPLSNQQDKVPSPLEEPNPEPISITTPHPSQDLQLVNSISSTTLSDNLLQHFCTRVIPRLTWIDLPGSPWRDRILPLAQRSTCLRLALSGLATAHLHTTSIENNDQTSRLLQMRLWLRDASLRIVNRKMQLAMQPDPNTIRPRNNQSLIEILTAMVILCYTEAFIPGSRDWTLHLRGCRTLIDFGDLERSASRTDIESFILKEVADLNTLCNISVFNDEPKSLAEPLGNTRIWSFTGLVNDITTIERQRHDARQKGQQPEDLDMDEWHRRAQRSCTEVTARATFSEDQEAMRDCFQAVVRAHYHATIIYSYQAFASASEVQNLVNSSIDTLLCDIQYVLAGHIQTFSHDLFLPCFLAGTECRRDKLRQSIIEKLFLDSLSMTGLWCNHTALQFLRTLWASPEYESGMNWIQYARENEARIGTFIAF</sequence>
<protein>
    <submittedName>
        <fullName evidence="1">Uncharacterized protein</fullName>
    </submittedName>
</protein>
<reference evidence="1" key="1">
    <citation type="submission" date="2022-08" db="EMBL/GenBank/DDBJ databases">
        <title>Genome Sequence of Fusarium decemcellulare.</title>
        <authorList>
            <person name="Buettner E."/>
        </authorList>
    </citation>
    <scope>NUCLEOTIDE SEQUENCE</scope>
    <source>
        <strain evidence="1">Babe19</strain>
    </source>
</reference>
<accession>A0ACC1SZ43</accession>
<comment type="caution">
    <text evidence="1">The sequence shown here is derived from an EMBL/GenBank/DDBJ whole genome shotgun (WGS) entry which is preliminary data.</text>
</comment>
<gene>
    <name evidence="1" type="ORF">NM208_g595</name>
</gene>
<evidence type="ECO:0000313" key="2">
    <source>
        <dbReference type="Proteomes" id="UP001148629"/>
    </source>
</evidence>
<organism evidence="1 2">
    <name type="scientific">Fusarium decemcellulare</name>
    <dbReference type="NCBI Taxonomy" id="57161"/>
    <lineage>
        <taxon>Eukaryota</taxon>
        <taxon>Fungi</taxon>
        <taxon>Dikarya</taxon>
        <taxon>Ascomycota</taxon>
        <taxon>Pezizomycotina</taxon>
        <taxon>Sordariomycetes</taxon>
        <taxon>Hypocreomycetidae</taxon>
        <taxon>Hypocreales</taxon>
        <taxon>Nectriaceae</taxon>
        <taxon>Fusarium</taxon>
        <taxon>Fusarium decemcellulare species complex</taxon>
    </lineage>
</organism>
<proteinExistence type="predicted"/>
<keyword evidence="2" id="KW-1185">Reference proteome</keyword>
<name>A0ACC1SZ43_9HYPO</name>